<comment type="caution">
    <text evidence="1">The sequence shown here is derived from an EMBL/GenBank/DDBJ whole genome shotgun (WGS) entry which is preliminary data.</text>
</comment>
<evidence type="ECO:0000313" key="2">
    <source>
        <dbReference type="Proteomes" id="UP000270626"/>
    </source>
</evidence>
<protein>
    <submittedName>
        <fullName evidence="1">Fe-S-cluster containining protein</fullName>
    </submittedName>
</protein>
<dbReference type="RefSeq" id="WP_121457329.1">
    <property type="nucleotide sequence ID" value="NZ_JAANMQ010000001.1"/>
</dbReference>
<name>A0A495WJE8_9RHOO</name>
<sequence length="178" mass="19368">MTSRPPSRRLSDQLAAAAADYQAAVVIPHCPQCSNSCCRLDPLVLELEWKQVRTLWRIDEARAAFDRRLAAGQGPQEIRAGNGLYYAHGKPCPAFDEAAANCRVYGQAVKPAGCSDFPVYEDGGVVVADLRCEAVDRVGLGVALGRAIGPDYRIVADADPDFPFLVSLEARRKRPAKR</sequence>
<dbReference type="EMBL" id="RBXP01000011">
    <property type="protein sequence ID" value="RKT60835.1"/>
    <property type="molecule type" value="Genomic_DNA"/>
</dbReference>
<dbReference type="AlphaFoldDB" id="A0A495WJE8"/>
<keyword evidence="2" id="KW-1185">Reference proteome</keyword>
<organism evidence="1 2">
    <name type="scientific">Azonexus fungiphilus</name>
    <dbReference type="NCBI Taxonomy" id="146940"/>
    <lineage>
        <taxon>Bacteria</taxon>
        <taxon>Pseudomonadati</taxon>
        <taxon>Pseudomonadota</taxon>
        <taxon>Betaproteobacteria</taxon>
        <taxon>Rhodocyclales</taxon>
        <taxon>Azonexaceae</taxon>
        <taxon>Azonexus</taxon>
    </lineage>
</organism>
<dbReference type="OrthoDB" id="9180056at2"/>
<gene>
    <name evidence="1" type="ORF">DFR40_0982</name>
</gene>
<evidence type="ECO:0000313" key="1">
    <source>
        <dbReference type="EMBL" id="RKT60835.1"/>
    </source>
</evidence>
<dbReference type="Proteomes" id="UP000270626">
    <property type="component" value="Unassembled WGS sequence"/>
</dbReference>
<accession>A0A495WJE8</accession>
<reference evidence="1 2" key="1">
    <citation type="submission" date="2018-10" db="EMBL/GenBank/DDBJ databases">
        <title>Genomic Encyclopedia of Type Strains, Phase IV (KMG-IV): sequencing the most valuable type-strain genomes for metagenomic binning, comparative biology and taxonomic classification.</title>
        <authorList>
            <person name="Goeker M."/>
        </authorList>
    </citation>
    <scope>NUCLEOTIDE SEQUENCE [LARGE SCALE GENOMIC DNA]</scope>
    <source>
        <strain evidence="1 2">DSM 23841</strain>
    </source>
</reference>
<proteinExistence type="predicted"/>